<comment type="subcellular location">
    <subcellularLocation>
        <location evidence="1">Cytoplasm</location>
    </subcellularLocation>
</comment>
<proteinExistence type="inferred from homology"/>
<evidence type="ECO:0000256" key="2">
    <source>
        <dbReference type="ARBA" id="ARBA00007083"/>
    </source>
</evidence>
<comment type="caution">
    <text evidence="5">The sequence shown here is derived from an EMBL/GenBank/DDBJ whole genome shotgun (WGS) entry which is preliminary data.</text>
</comment>
<dbReference type="PANTHER" id="PTHR13463">
    <property type="entry name" value="PROTEIN C10"/>
    <property type="match status" value="1"/>
</dbReference>
<comment type="similarity">
    <text evidence="2">Belongs to the UPF0456 family.</text>
</comment>
<evidence type="ECO:0000256" key="1">
    <source>
        <dbReference type="ARBA" id="ARBA00004496"/>
    </source>
</evidence>
<dbReference type="GO" id="GO:0005737">
    <property type="term" value="C:cytoplasm"/>
    <property type="evidence" value="ECO:0007669"/>
    <property type="project" value="UniProtKB-SubCell"/>
</dbReference>
<dbReference type="EMBL" id="CAIIXF020000006">
    <property type="protein sequence ID" value="CAH1786044.1"/>
    <property type="molecule type" value="Genomic_DNA"/>
</dbReference>
<accession>A0A8J1UHY8</accession>
<dbReference type="AlphaFoldDB" id="A0A8J1UHY8"/>
<dbReference type="PANTHER" id="PTHR13463:SF3">
    <property type="entry name" value="PROTEIN C10"/>
    <property type="match status" value="1"/>
</dbReference>
<gene>
    <name evidence="5" type="ORF">OFUS_LOCUS12011</name>
</gene>
<keyword evidence="6" id="KW-1185">Reference proteome</keyword>
<dbReference type="Pfam" id="PF14974">
    <property type="entry name" value="P_C10"/>
    <property type="match status" value="1"/>
</dbReference>
<dbReference type="OrthoDB" id="75738at2759"/>
<protein>
    <recommendedName>
        <fullName evidence="3">Protein C10</fullName>
    </recommendedName>
</protein>
<dbReference type="InterPro" id="IPR026317">
    <property type="entry name" value="P_C10"/>
</dbReference>
<evidence type="ECO:0000256" key="3">
    <source>
        <dbReference type="ARBA" id="ARBA00020502"/>
    </source>
</evidence>
<dbReference type="GO" id="GO:0009791">
    <property type="term" value="P:post-embryonic development"/>
    <property type="evidence" value="ECO:0007669"/>
    <property type="project" value="TreeGrafter"/>
</dbReference>
<evidence type="ECO:0000313" key="5">
    <source>
        <dbReference type="EMBL" id="CAH1786044.1"/>
    </source>
</evidence>
<reference evidence="5" key="1">
    <citation type="submission" date="2022-03" db="EMBL/GenBank/DDBJ databases">
        <authorList>
            <person name="Martin C."/>
        </authorList>
    </citation>
    <scope>NUCLEOTIDE SEQUENCE</scope>
</reference>
<evidence type="ECO:0000313" key="6">
    <source>
        <dbReference type="Proteomes" id="UP000749559"/>
    </source>
</evidence>
<organism evidence="5 6">
    <name type="scientific">Owenia fusiformis</name>
    <name type="common">Polychaete worm</name>
    <dbReference type="NCBI Taxonomy" id="6347"/>
    <lineage>
        <taxon>Eukaryota</taxon>
        <taxon>Metazoa</taxon>
        <taxon>Spiralia</taxon>
        <taxon>Lophotrochozoa</taxon>
        <taxon>Annelida</taxon>
        <taxon>Polychaeta</taxon>
        <taxon>Sedentaria</taxon>
        <taxon>Canalipalpata</taxon>
        <taxon>Sabellida</taxon>
        <taxon>Oweniida</taxon>
        <taxon>Oweniidae</taxon>
        <taxon>Owenia</taxon>
    </lineage>
</organism>
<name>A0A8J1UHY8_OWEFU</name>
<sequence>MAAAVSRPFTNSEAIACLHDIINAFKLPENNIRIEEARDNAGNNMMQMMQIVFPVTTEIQMGVITKYGFSADGDGMIRFSQTIKNFEKLDPEIAELNAQIRTYVMPQMDAPPPMQ</sequence>
<keyword evidence="4" id="KW-0963">Cytoplasm</keyword>
<evidence type="ECO:0000256" key="4">
    <source>
        <dbReference type="ARBA" id="ARBA00022490"/>
    </source>
</evidence>
<dbReference type="Proteomes" id="UP000749559">
    <property type="component" value="Unassembled WGS sequence"/>
</dbReference>